<dbReference type="EMBL" id="BPLR01002891">
    <property type="protein sequence ID" value="GIX79020.1"/>
    <property type="molecule type" value="Genomic_DNA"/>
</dbReference>
<comment type="caution">
    <text evidence="2">The sequence shown here is derived from an EMBL/GenBank/DDBJ whole genome shotgun (WGS) entry which is preliminary data.</text>
</comment>
<reference evidence="2 3" key="1">
    <citation type="submission" date="2021-06" db="EMBL/GenBank/DDBJ databases">
        <title>Caerostris extrusa draft genome.</title>
        <authorList>
            <person name="Kono N."/>
            <person name="Arakawa K."/>
        </authorList>
    </citation>
    <scope>NUCLEOTIDE SEQUENCE [LARGE SCALE GENOMIC DNA]</scope>
</reference>
<organism evidence="2 3">
    <name type="scientific">Caerostris extrusa</name>
    <name type="common">Bark spider</name>
    <name type="synonym">Caerostris bankana</name>
    <dbReference type="NCBI Taxonomy" id="172846"/>
    <lineage>
        <taxon>Eukaryota</taxon>
        <taxon>Metazoa</taxon>
        <taxon>Ecdysozoa</taxon>
        <taxon>Arthropoda</taxon>
        <taxon>Chelicerata</taxon>
        <taxon>Arachnida</taxon>
        <taxon>Araneae</taxon>
        <taxon>Araneomorphae</taxon>
        <taxon>Entelegynae</taxon>
        <taxon>Araneoidea</taxon>
        <taxon>Araneidae</taxon>
        <taxon>Caerostris</taxon>
    </lineage>
</organism>
<accession>A0AAV4N412</accession>
<gene>
    <name evidence="2" type="primary">AVEN_264920_1</name>
    <name evidence="2" type="ORF">CEXT_415481</name>
</gene>
<keyword evidence="3" id="KW-1185">Reference proteome</keyword>
<name>A0AAV4N412_CAEEX</name>
<feature type="region of interest" description="Disordered" evidence="1">
    <location>
        <begin position="58"/>
        <end position="79"/>
    </location>
</feature>
<protein>
    <submittedName>
        <fullName evidence="2">Uncharacterized protein</fullName>
    </submittedName>
</protein>
<dbReference type="AlphaFoldDB" id="A0AAV4N412"/>
<sequence>MICLTKILLLDEIESPWVPNVVLIENDSESIGLENDLHSQRVDDAVFNEEDRLQDFQDVSQNEGLFKDSDEPPKKEEKN</sequence>
<evidence type="ECO:0000256" key="1">
    <source>
        <dbReference type="SAM" id="MobiDB-lite"/>
    </source>
</evidence>
<proteinExistence type="predicted"/>
<evidence type="ECO:0000313" key="3">
    <source>
        <dbReference type="Proteomes" id="UP001054945"/>
    </source>
</evidence>
<evidence type="ECO:0000313" key="2">
    <source>
        <dbReference type="EMBL" id="GIX79020.1"/>
    </source>
</evidence>
<feature type="compositionally biased region" description="Basic and acidic residues" evidence="1">
    <location>
        <begin position="65"/>
        <end position="79"/>
    </location>
</feature>
<dbReference type="Proteomes" id="UP001054945">
    <property type="component" value="Unassembled WGS sequence"/>
</dbReference>